<evidence type="ECO:0000313" key="2">
    <source>
        <dbReference type="EMBL" id="KAH0931529.1"/>
    </source>
</evidence>
<protein>
    <submittedName>
        <fullName evidence="2">Uncharacterized protein</fullName>
    </submittedName>
</protein>
<organism evidence="2 3">
    <name type="scientific">Brassica napus</name>
    <name type="common">Rape</name>
    <dbReference type="NCBI Taxonomy" id="3708"/>
    <lineage>
        <taxon>Eukaryota</taxon>
        <taxon>Viridiplantae</taxon>
        <taxon>Streptophyta</taxon>
        <taxon>Embryophyta</taxon>
        <taxon>Tracheophyta</taxon>
        <taxon>Spermatophyta</taxon>
        <taxon>Magnoliopsida</taxon>
        <taxon>eudicotyledons</taxon>
        <taxon>Gunneridae</taxon>
        <taxon>Pentapetalae</taxon>
        <taxon>rosids</taxon>
        <taxon>malvids</taxon>
        <taxon>Brassicales</taxon>
        <taxon>Brassicaceae</taxon>
        <taxon>Brassiceae</taxon>
        <taxon>Brassica</taxon>
    </lineage>
</organism>
<accession>A0ABQ8DQ83</accession>
<keyword evidence="1" id="KW-0472">Membrane</keyword>
<reference evidence="2 3" key="1">
    <citation type="submission" date="2021-05" db="EMBL/GenBank/DDBJ databases">
        <title>Genome Assembly of Synthetic Allotetraploid Brassica napus Reveals Homoeologous Exchanges between Subgenomes.</title>
        <authorList>
            <person name="Davis J.T."/>
        </authorList>
    </citation>
    <scope>NUCLEOTIDE SEQUENCE [LARGE SCALE GENOMIC DNA]</scope>
    <source>
        <strain evidence="3">cv. Da-Ae</strain>
        <tissue evidence="2">Seedling</tissue>
    </source>
</reference>
<feature type="transmembrane region" description="Helical" evidence="1">
    <location>
        <begin position="41"/>
        <end position="62"/>
    </location>
</feature>
<comment type="caution">
    <text evidence="2">The sequence shown here is derived from an EMBL/GenBank/DDBJ whole genome shotgun (WGS) entry which is preliminary data.</text>
</comment>
<sequence length="174" mass="19801">FFKVLIRSIIQCRICYPFSGLSLKTKRFYSPWKKLSSKKRYIFSSLYSFIGVFVLIGQNQIFDPVRQLRQVRASVRCRRASTPDSEQRPETRGIGESLKHQEFFSCTSRDGSDSNRSCQSSLRCQNPVESGEQCGDLDNGSMSLYSKAIFVIVVVLKEASILLSFDPSMLESLI</sequence>
<evidence type="ECO:0000256" key="1">
    <source>
        <dbReference type="SAM" id="Phobius"/>
    </source>
</evidence>
<keyword evidence="1" id="KW-1133">Transmembrane helix</keyword>
<dbReference type="Proteomes" id="UP000824890">
    <property type="component" value="Unassembled WGS sequence"/>
</dbReference>
<name>A0ABQ8DQ83_BRANA</name>
<gene>
    <name evidence="2" type="ORF">HID58_008646</name>
</gene>
<proteinExistence type="predicted"/>
<feature type="non-terminal residue" evidence="2">
    <location>
        <position position="1"/>
    </location>
</feature>
<dbReference type="EMBL" id="JAGKQM010000003">
    <property type="protein sequence ID" value="KAH0931529.1"/>
    <property type="molecule type" value="Genomic_DNA"/>
</dbReference>
<keyword evidence="3" id="KW-1185">Reference proteome</keyword>
<keyword evidence="1" id="KW-0812">Transmembrane</keyword>
<evidence type="ECO:0000313" key="3">
    <source>
        <dbReference type="Proteomes" id="UP000824890"/>
    </source>
</evidence>